<dbReference type="GO" id="GO:0043565">
    <property type="term" value="F:sequence-specific DNA binding"/>
    <property type="evidence" value="ECO:0007669"/>
    <property type="project" value="TreeGrafter"/>
</dbReference>
<dbReference type="GO" id="GO:1904047">
    <property type="term" value="F:S-adenosyl-L-methionine binding"/>
    <property type="evidence" value="ECO:0007669"/>
    <property type="project" value="TreeGrafter"/>
</dbReference>
<dbReference type="InterPro" id="IPR029063">
    <property type="entry name" value="SAM-dependent_MTases_sf"/>
</dbReference>
<dbReference type="PANTHER" id="PTHR30481">
    <property type="entry name" value="DNA ADENINE METHYLASE"/>
    <property type="match status" value="1"/>
</dbReference>
<dbReference type="PIRSF" id="PIRSF000398">
    <property type="entry name" value="M_m6A_EcoRV"/>
    <property type="match status" value="1"/>
</dbReference>
<evidence type="ECO:0000256" key="3">
    <source>
        <dbReference type="ARBA" id="ARBA00022603"/>
    </source>
</evidence>
<comment type="catalytic activity">
    <reaction evidence="6">
        <text>a 2'-deoxyadenosine in DNA + S-adenosyl-L-methionine = an N(6)-methyl-2'-deoxyadenosine in DNA + S-adenosyl-L-homocysteine + H(+)</text>
        <dbReference type="Rhea" id="RHEA:15197"/>
        <dbReference type="Rhea" id="RHEA-COMP:12418"/>
        <dbReference type="Rhea" id="RHEA-COMP:12419"/>
        <dbReference type="ChEBI" id="CHEBI:15378"/>
        <dbReference type="ChEBI" id="CHEBI:57856"/>
        <dbReference type="ChEBI" id="CHEBI:59789"/>
        <dbReference type="ChEBI" id="CHEBI:90615"/>
        <dbReference type="ChEBI" id="CHEBI:90616"/>
        <dbReference type="EC" id="2.1.1.72"/>
    </reaction>
</comment>
<keyword evidence="4" id="KW-0808">Transferase</keyword>
<dbReference type="PRINTS" id="PR00505">
    <property type="entry name" value="D12N6MTFRASE"/>
</dbReference>
<organism evidence="8 10">
    <name type="scientific">Chryseobacterium jejuense</name>
    <dbReference type="NCBI Taxonomy" id="445960"/>
    <lineage>
        <taxon>Bacteria</taxon>
        <taxon>Pseudomonadati</taxon>
        <taxon>Bacteroidota</taxon>
        <taxon>Flavobacteriia</taxon>
        <taxon>Flavobacteriales</taxon>
        <taxon>Weeksellaceae</taxon>
        <taxon>Chryseobacterium group</taxon>
        <taxon>Chryseobacterium</taxon>
    </lineage>
</organism>
<reference evidence="8 10" key="2">
    <citation type="submission" date="2018-06" db="EMBL/GenBank/DDBJ databases">
        <authorList>
            <consortium name="Pathogen Informatics"/>
            <person name="Doyle S."/>
        </authorList>
    </citation>
    <scope>NUCLEOTIDE SEQUENCE [LARGE SCALE GENOMIC DNA]</scope>
    <source>
        <strain evidence="8 10">NCTC13492</strain>
    </source>
</reference>
<evidence type="ECO:0000256" key="4">
    <source>
        <dbReference type="ARBA" id="ARBA00022679"/>
    </source>
</evidence>
<protein>
    <recommendedName>
        <fullName evidence="2">site-specific DNA-methyltransferase (adenine-specific)</fullName>
        <ecNumber evidence="2">2.1.1.72</ecNumber>
    </recommendedName>
</protein>
<dbReference type="OrthoDB" id="9805629at2"/>
<dbReference type="GO" id="GO:0009007">
    <property type="term" value="F:site-specific DNA-methyltransferase (adenine-specific) activity"/>
    <property type="evidence" value="ECO:0007669"/>
    <property type="project" value="UniProtKB-EC"/>
</dbReference>
<keyword evidence="5" id="KW-0949">S-adenosyl-L-methionine</keyword>
<dbReference type="GO" id="GO:0009307">
    <property type="term" value="P:DNA restriction-modification system"/>
    <property type="evidence" value="ECO:0007669"/>
    <property type="project" value="InterPro"/>
</dbReference>
<evidence type="ECO:0000313" key="10">
    <source>
        <dbReference type="Proteomes" id="UP000251670"/>
    </source>
</evidence>
<dbReference type="STRING" id="445960.SAMN05421542_2848"/>
<reference evidence="7 9" key="1">
    <citation type="submission" date="2016-10" db="EMBL/GenBank/DDBJ databases">
        <authorList>
            <person name="Varghese N."/>
            <person name="Submissions S."/>
        </authorList>
    </citation>
    <scope>NUCLEOTIDE SEQUENCE [LARGE SCALE GENOMIC DNA]</scope>
    <source>
        <strain evidence="7 9">DSM 19299</strain>
    </source>
</reference>
<evidence type="ECO:0000313" key="7">
    <source>
        <dbReference type="EMBL" id="SDJ15923.1"/>
    </source>
</evidence>
<keyword evidence="3 8" id="KW-0489">Methyltransferase</keyword>
<dbReference type="Gene3D" id="3.40.50.150">
    <property type="entry name" value="Vaccinia Virus protein VP39"/>
    <property type="match status" value="1"/>
</dbReference>
<evidence type="ECO:0000256" key="1">
    <source>
        <dbReference type="ARBA" id="ARBA00006594"/>
    </source>
</evidence>
<dbReference type="PANTHER" id="PTHR30481:SF2">
    <property type="entry name" value="SITE-SPECIFIC DNA-METHYLTRANSFERASE (ADENINE-SPECIFIC)"/>
    <property type="match status" value="1"/>
</dbReference>
<dbReference type="AlphaFoldDB" id="A0A2X2VR13"/>
<dbReference type="EMBL" id="FNEG01000004">
    <property type="protein sequence ID" value="SDJ15923.1"/>
    <property type="molecule type" value="Genomic_DNA"/>
</dbReference>
<dbReference type="EC" id="2.1.1.72" evidence="2"/>
<dbReference type="SUPFAM" id="SSF53335">
    <property type="entry name" value="S-adenosyl-L-methionine-dependent methyltransferases"/>
    <property type="match status" value="1"/>
</dbReference>
<evidence type="ECO:0000256" key="2">
    <source>
        <dbReference type="ARBA" id="ARBA00011900"/>
    </source>
</evidence>
<comment type="similarity">
    <text evidence="1">Belongs to the N(4)/N(6)-methyltransferase family.</text>
</comment>
<dbReference type="Proteomes" id="UP000251670">
    <property type="component" value="Unassembled WGS sequence"/>
</dbReference>
<dbReference type="RefSeq" id="WP_089737102.1">
    <property type="nucleotide sequence ID" value="NZ_FNEG01000004.1"/>
</dbReference>
<evidence type="ECO:0000313" key="8">
    <source>
        <dbReference type="EMBL" id="SQB28081.1"/>
    </source>
</evidence>
<dbReference type="InterPro" id="IPR012327">
    <property type="entry name" value="MeTrfase_D12"/>
</dbReference>
<evidence type="ECO:0000256" key="6">
    <source>
        <dbReference type="ARBA" id="ARBA00047942"/>
    </source>
</evidence>
<dbReference type="Pfam" id="PF02086">
    <property type="entry name" value="MethyltransfD12"/>
    <property type="match status" value="1"/>
</dbReference>
<dbReference type="GO" id="GO:0032259">
    <property type="term" value="P:methylation"/>
    <property type="evidence" value="ECO:0007669"/>
    <property type="project" value="UniProtKB-KW"/>
</dbReference>
<evidence type="ECO:0000313" key="9">
    <source>
        <dbReference type="Proteomes" id="UP000199426"/>
    </source>
</evidence>
<dbReference type="GO" id="GO:0006298">
    <property type="term" value="P:mismatch repair"/>
    <property type="evidence" value="ECO:0007669"/>
    <property type="project" value="TreeGrafter"/>
</dbReference>
<proteinExistence type="inferred from homology"/>
<dbReference type="Gene3D" id="1.10.1020.10">
    <property type="entry name" value="Adenine-specific Methyltransferase, Domain 2"/>
    <property type="match status" value="1"/>
</dbReference>
<sequence>MISQHYSPLRYPGGKVSLYDFLKKMIIHNNVIDGIYAEGFAGGAGAALKLLMLEDVNEIYLNDSDIFIYKFWFCVLNNTEQLVKKIHDTPVSINEWKYRKEIIKSDNLAEFSDLELAFTTFFLNRCNRSGILKAGVIGGNEQAGNWKIDARYNKKDLIKRIELISCYKDRIKLFNKDILTFLKDISKEKHSSTDIFVYLDPPYVEQGKDLYLNYFNDNDHKRLAKYLQKNFNYKWVTSYDDHELIHNIYKEVYKNIFEFNYFVNRTKIGRELLIASKNCKMVNSYNHYSRKKVMQNPNEVLELKRSII</sequence>
<keyword evidence="9" id="KW-1185">Reference proteome</keyword>
<dbReference type="REBASE" id="423526">
    <property type="entry name" value="M.Cje13492III"/>
</dbReference>
<accession>A0A2X2VR13</accession>
<gene>
    <name evidence="8" type="ORF">NCTC13492_01664</name>
    <name evidence="7" type="ORF">SAMN05421542_2848</name>
</gene>
<dbReference type="Proteomes" id="UP000199426">
    <property type="component" value="Unassembled WGS sequence"/>
</dbReference>
<dbReference type="InterPro" id="IPR023095">
    <property type="entry name" value="Ade_MeTrfase_dom_2"/>
</dbReference>
<evidence type="ECO:0000256" key="5">
    <source>
        <dbReference type="ARBA" id="ARBA00022691"/>
    </source>
</evidence>
<name>A0A2X2VR13_CHRJE</name>
<dbReference type="InterPro" id="IPR012263">
    <property type="entry name" value="M_m6A_EcoRV"/>
</dbReference>
<dbReference type="EMBL" id="UAWB01000002">
    <property type="protein sequence ID" value="SQB28081.1"/>
    <property type="molecule type" value="Genomic_DNA"/>
</dbReference>